<dbReference type="Proteomes" id="UP000295733">
    <property type="component" value="Unassembled WGS sequence"/>
</dbReference>
<dbReference type="RefSeq" id="WP_132600252.1">
    <property type="nucleotide sequence ID" value="NZ_NRRP01000008.1"/>
</dbReference>
<reference evidence="2 3" key="1">
    <citation type="submission" date="2019-03" db="EMBL/GenBank/DDBJ databases">
        <title>Genomic Encyclopedia of Type Strains, Phase IV (KMG-IV): sequencing the most valuable type-strain genomes for metagenomic binning, comparative biology and taxonomic classification.</title>
        <authorList>
            <person name="Goeker M."/>
        </authorList>
    </citation>
    <scope>NUCLEOTIDE SEQUENCE [LARGE SCALE GENOMIC DNA]</scope>
    <source>
        <strain evidence="2 3">DSM 2781</strain>
    </source>
</reference>
<name>A0A4R2NXH5_RHOAD</name>
<dbReference type="EMBL" id="SLXL01000002">
    <property type="protein sequence ID" value="TCP26354.1"/>
    <property type="molecule type" value="Genomic_DNA"/>
</dbReference>
<feature type="signal peptide" evidence="1">
    <location>
        <begin position="1"/>
        <end position="21"/>
    </location>
</feature>
<keyword evidence="1" id="KW-0732">Signal</keyword>
<dbReference type="OrthoDB" id="7838899at2"/>
<comment type="caution">
    <text evidence="2">The sequence shown here is derived from an EMBL/GenBank/DDBJ whole genome shotgun (WGS) entry which is preliminary data.</text>
</comment>
<gene>
    <name evidence="2" type="ORF">EV656_102319</name>
</gene>
<organism evidence="2 3">
    <name type="scientific">Rhodovulum adriaticum</name>
    <name type="common">Rhodopseudomonas adriatica</name>
    <dbReference type="NCBI Taxonomy" id="35804"/>
    <lineage>
        <taxon>Bacteria</taxon>
        <taxon>Pseudomonadati</taxon>
        <taxon>Pseudomonadota</taxon>
        <taxon>Alphaproteobacteria</taxon>
        <taxon>Rhodobacterales</taxon>
        <taxon>Paracoccaceae</taxon>
        <taxon>Rhodovulum</taxon>
    </lineage>
</organism>
<proteinExistence type="predicted"/>
<sequence>MRGAGALIAWLALAVPVGAQAVQTLPYDALAPLLSGRADFDDLPALPEPGHNLDHGYATAGARLGERFAGQALRMAPGPENGLHDGVTGRPTAPLTLETGAPDAGLSVSFHRAFRSNAVYPLGPRRWPVPEGRGEGALAIWLARDACAVALRLHTEYVDALGRNADHVGDVTVTFYARDGRKLARLRHAPGGGITGYGYLRAGQTADIAGITVTNLDKGGIALDDIRFGCVPLTG</sequence>
<keyword evidence="3" id="KW-1185">Reference proteome</keyword>
<evidence type="ECO:0000256" key="1">
    <source>
        <dbReference type="SAM" id="SignalP"/>
    </source>
</evidence>
<feature type="chain" id="PRO_5020706544" description="Polysaccharide lyase-like protein" evidence="1">
    <location>
        <begin position="22"/>
        <end position="235"/>
    </location>
</feature>
<evidence type="ECO:0000313" key="2">
    <source>
        <dbReference type="EMBL" id="TCP26354.1"/>
    </source>
</evidence>
<evidence type="ECO:0000313" key="3">
    <source>
        <dbReference type="Proteomes" id="UP000295733"/>
    </source>
</evidence>
<evidence type="ECO:0008006" key="4">
    <source>
        <dbReference type="Google" id="ProtNLM"/>
    </source>
</evidence>
<accession>A0A4R2NXH5</accession>
<protein>
    <recommendedName>
        <fullName evidence="4">Polysaccharide lyase-like protein</fullName>
    </recommendedName>
</protein>
<dbReference type="AlphaFoldDB" id="A0A4R2NXH5"/>